<evidence type="ECO:0000313" key="7">
    <source>
        <dbReference type="Proteomes" id="UP000824229"/>
    </source>
</evidence>
<dbReference type="GO" id="GO:0016020">
    <property type="term" value="C:membrane"/>
    <property type="evidence" value="ECO:0007669"/>
    <property type="project" value="UniProtKB-SubCell"/>
</dbReference>
<dbReference type="InterPro" id="IPR003825">
    <property type="entry name" value="Colicin-V_CvpA"/>
</dbReference>
<dbReference type="Pfam" id="PF02674">
    <property type="entry name" value="Colicin_V"/>
    <property type="match status" value="2"/>
</dbReference>
<evidence type="ECO:0000256" key="5">
    <source>
        <dbReference type="SAM" id="Phobius"/>
    </source>
</evidence>
<evidence type="ECO:0000256" key="4">
    <source>
        <dbReference type="ARBA" id="ARBA00023136"/>
    </source>
</evidence>
<dbReference type="EMBL" id="JAHLFQ010000117">
    <property type="protein sequence ID" value="MBU3804150.1"/>
    <property type="molecule type" value="Genomic_DNA"/>
</dbReference>
<dbReference type="GO" id="GO:0009403">
    <property type="term" value="P:toxin biosynthetic process"/>
    <property type="evidence" value="ECO:0007669"/>
    <property type="project" value="InterPro"/>
</dbReference>
<dbReference type="AlphaFoldDB" id="A0A9E2KC88"/>
<keyword evidence="2 5" id="KW-0812">Transmembrane</keyword>
<reference evidence="6" key="2">
    <citation type="submission" date="2021-04" db="EMBL/GenBank/DDBJ databases">
        <authorList>
            <person name="Gilroy R."/>
        </authorList>
    </citation>
    <scope>NUCLEOTIDE SEQUENCE</scope>
    <source>
        <strain evidence="6">B5-657</strain>
    </source>
</reference>
<feature type="transmembrane region" description="Helical" evidence="5">
    <location>
        <begin position="119"/>
        <end position="148"/>
    </location>
</feature>
<sequence>MIDLIVVLILIIFAAIGYKRGFIRSALTLCSTVVALVLSFIVYPATNMILKTTPIYTSIYEGVFNKIEAIDFGKGIQSQGNAILENIKWLPEFLTMQIKNNNNTAMYEMLGVKTIQEYISIYIANMIISMIAIFVTWLLLKVILGIVLRMLGSIIEHLPIVSSFNHGFGLIFGLVKGILTLSVIGLVIPLFIALPAFQDISQSIEASVLTKWMYDNNFIIMIYNYFI</sequence>
<feature type="transmembrane region" description="Helical" evidence="5">
    <location>
        <begin position="168"/>
        <end position="194"/>
    </location>
</feature>
<comment type="subcellular location">
    <subcellularLocation>
        <location evidence="1">Membrane</location>
        <topology evidence="1">Multi-pass membrane protein</topology>
    </subcellularLocation>
</comment>
<evidence type="ECO:0000256" key="1">
    <source>
        <dbReference type="ARBA" id="ARBA00004141"/>
    </source>
</evidence>
<evidence type="ECO:0000256" key="2">
    <source>
        <dbReference type="ARBA" id="ARBA00022692"/>
    </source>
</evidence>
<accession>A0A9E2KC88</accession>
<reference evidence="6" key="1">
    <citation type="journal article" date="2021" name="PeerJ">
        <title>Extensive microbial diversity within the chicken gut microbiome revealed by metagenomics and culture.</title>
        <authorList>
            <person name="Gilroy R."/>
            <person name="Ravi A."/>
            <person name="Getino M."/>
            <person name="Pursley I."/>
            <person name="Horton D.L."/>
            <person name="Alikhan N.F."/>
            <person name="Baker D."/>
            <person name="Gharbi K."/>
            <person name="Hall N."/>
            <person name="Watson M."/>
            <person name="Adriaenssens E.M."/>
            <person name="Foster-Nyarko E."/>
            <person name="Jarju S."/>
            <person name="Secka A."/>
            <person name="Antonio M."/>
            <person name="Oren A."/>
            <person name="Chaudhuri R.R."/>
            <person name="La Ragione R."/>
            <person name="Hildebrand F."/>
            <person name="Pallen M.J."/>
        </authorList>
    </citation>
    <scope>NUCLEOTIDE SEQUENCE</scope>
    <source>
        <strain evidence="6">B5-657</strain>
    </source>
</reference>
<dbReference type="Proteomes" id="UP000824229">
    <property type="component" value="Unassembled WGS sequence"/>
</dbReference>
<feature type="transmembrane region" description="Helical" evidence="5">
    <location>
        <begin position="25"/>
        <end position="43"/>
    </location>
</feature>
<keyword evidence="3 5" id="KW-1133">Transmembrane helix</keyword>
<dbReference type="PANTHER" id="PTHR37306:SF1">
    <property type="entry name" value="COLICIN V PRODUCTION PROTEIN"/>
    <property type="match status" value="1"/>
</dbReference>
<comment type="caution">
    <text evidence="6">The sequence shown here is derived from an EMBL/GenBank/DDBJ whole genome shotgun (WGS) entry which is preliminary data.</text>
</comment>
<protein>
    <submittedName>
        <fullName evidence="6">CvpA family protein</fullName>
    </submittedName>
</protein>
<name>A0A9E2KC88_9FIRM</name>
<gene>
    <name evidence="6" type="ORF">H9872_05265</name>
</gene>
<evidence type="ECO:0000313" key="6">
    <source>
        <dbReference type="EMBL" id="MBU3804150.1"/>
    </source>
</evidence>
<keyword evidence="4 5" id="KW-0472">Membrane</keyword>
<evidence type="ECO:0000256" key="3">
    <source>
        <dbReference type="ARBA" id="ARBA00022989"/>
    </source>
</evidence>
<dbReference type="PANTHER" id="PTHR37306">
    <property type="entry name" value="COLICIN V PRODUCTION PROTEIN"/>
    <property type="match status" value="1"/>
</dbReference>
<organism evidence="6 7">
    <name type="scientific">Candidatus Cellulosilyticum pullistercoris</name>
    <dbReference type="NCBI Taxonomy" id="2838521"/>
    <lineage>
        <taxon>Bacteria</taxon>
        <taxon>Bacillati</taxon>
        <taxon>Bacillota</taxon>
        <taxon>Clostridia</taxon>
        <taxon>Lachnospirales</taxon>
        <taxon>Cellulosilyticaceae</taxon>
        <taxon>Cellulosilyticum</taxon>
    </lineage>
</organism>
<proteinExistence type="predicted"/>